<dbReference type="Gene3D" id="1.10.10.10">
    <property type="entry name" value="Winged helix-like DNA-binding domain superfamily/Winged helix DNA-binding domain"/>
    <property type="match status" value="1"/>
</dbReference>
<dbReference type="Pfam" id="PF01037">
    <property type="entry name" value="AsnC_trans_reg"/>
    <property type="match status" value="1"/>
</dbReference>
<dbReference type="OrthoDB" id="5243753at2"/>
<keyword evidence="1" id="KW-0805">Transcription regulation</keyword>
<dbReference type="Proteomes" id="UP000076947">
    <property type="component" value="Unassembled WGS sequence"/>
</dbReference>
<dbReference type="InterPro" id="IPR000485">
    <property type="entry name" value="AsnC-type_HTH_dom"/>
</dbReference>
<dbReference type="EMBL" id="LSTQ01000008">
    <property type="protein sequence ID" value="OAH30389.1"/>
    <property type="molecule type" value="Genomic_DNA"/>
</dbReference>
<dbReference type="SUPFAM" id="SSF46785">
    <property type="entry name" value="Winged helix' DNA-binding domain"/>
    <property type="match status" value="1"/>
</dbReference>
<dbReference type="SMART" id="SM00344">
    <property type="entry name" value="HTH_ASNC"/>
    <property type="match status" value="1"/>
</dbReference>
<dbReference type="GO" id="GO:0043200">
    <property type="term" value="P:response to amino acid"/>
    <property type="evidence" value="ECO:0007669"/>
    <property type="project" value="TreeGrafter"/>
</dbReference>
<evidence type="ECO:0000259" key="4">
    <source>
        <dbReference type="PROSITE" id="PS50956"/>
    </source>
</evidence>
<evidence type="ECO:0000256" key="2">
    <source>
        <dbReference type="ARBA" id="ARBA00023125"/>
    </source>
</evidence>
<reference evidence="6" key="1">
    <citation type="submission" date="2016-02" db="EMBL/GenBank/DDBJ databases">
        <authorList>
            <person name="Wen L."/>
            <person name="He K."/>
            <person name="Yang H."/>
        </authorList>
    </citation>
    <scope>NUCLEOTIDE SEQUENCE [LARGE SCALE GENOMIC DNA]</scope>
    <source>
        <strain evidence="6">GA-15</strain>
    </source>
</reference>
<dbReference type="InterPro" id="IPR011008">
    <property type="entry name" value="Dimeric_a/b-barrel"/>
</dbReference>
<dbReference type="Pfam" id="PF13412">
    <property type="entry name" value="HTH_24"/>
    <property type="match status" value="1"/>
</dbReference>
<dbReference type="InterPro" id="IPR036390">
    <property type="entry name" value="WH_DNA-bd_sf"/>
</dbReference>
<dbReference type="Proteomes" id="UP000544551">
    <property type="component" value="Unassembled WGS sequence"/>
</dbReference>
<dbReference type="GO" id="GO:0005829">
    <property type="term" value="C:cytosol"/>
    <property type="evidence" value="ECO:0007669"/>
    <property type="project" value="TreeGrafter"/>
</dbReference>
<dbReference type="PANTHER" id="PTHR30154">
    <property type="entry name" value="LEUCINE-RESPONSIVE REGULATORY PROTEIN"/>
    <property type="match status" value="1"/>
</dbReference>
<dbReference type="AlphaFoldDB" id="A0A177IND6"/>
<dbReference type="STRING" id="1705.CA21670_11125"/>
<dbReference type="SUPFAM" id="SSF54909">
    <property type="entry name" value="Dimeric alpha+beta barrel"/>
    <property type="match status" value="1"/>
</dbReference>
<dbReference type="PRINTS" id="PR00033">
    <property type="entry name" value="HTHASNC"/>
</dbReference>
<evidence type="ECO:0000256" key="1">
    <source>
        <dbReference type="ARBA" id="ARBA00023015"/>
    </source>
</evidence>
<dbReference type="GO" id="GO:0043565">
    <property type="term" value="F:sequence-specific DNA binding"/>
    <property type="evidence" value="ECO:0007669"/>
    <property type="project" value="InterPro"/>
</dbReference>
<evidence type="ECO:0000313" key="7">
    <source>
        <dbReference type="Proteomes" id="UP000076947"/>
    </source>
</evidence>
<protein>
    <submittedName>
        <fullName evidence="5 6">AsnC family transcriptional regulator</fullName>
    </submittedName>
</protein>
<reference evidence="7" key="2">
    <citation type="submission" date="2016-02" db="EMBL/GenBank/DDBJ databases">
        <authorList>
            <person name="Kaur G."/>
            <person name="Nair G.R."/>
            <person name="Mayilraj S."/>
        </authorList>
    </citation>
    <scope>NUCLEOTIDE SEQUENCE [LARGE SCALE GENOMIC DNA]</scope>
    <source>
        <strain evidence="7">GA-15</strain>
    </source>
</reference>
<dbReference type="PROSITE" id="PS50956">
    <property type="entry name" value="HTH_ASNC_2"/>
    <property type="match status" value="1"/>
</dbReference>
<dbReference type="InterPro" id="IPR019887">
    <property type="entry name" value="Tscrpt_reg_AsnC/Lrp_C"/>
</dbReference>
<dbReference type="InterPro" id="IPR036388">
    <property type="entry name" value="WH-like_DNA-bd_sf"/>
</dbReference>
<dbReference type="InterPro" id="IPR019888">
    <property type="entry name" value="Tscrpt_reg_AsnC-like"/>
</dbReference>
<name>A0A177IND6_9CORY</name>
<keyword evidence="2" id="KW-0238">DNA-binding</keyword>
<dbReference type="PANTHER" id="PTHR30154:SF34">
    <property type="entry name" value="TRANSCRIPTIONAL REGULATOR AZLB"/>
    <property type="match status" value="1"/>
</dbReference>
<evidence type="ECO:0000313" key="5">
    <source>
        <dbReference type="EMBL" id="NME88879.1"/>
    </source>
</evidence>
<proteinExistence type="predicted"/>
<accession>A0A177IND6</accession>
<gene>
    <name evidence="6" type="ORF">AYJ05_06505</name>
    <name evidence="5" type="ORF">HF853_04150</name>
</gene>
<comment type="caution">
    <text evidence="6">The sequence shown here is derived from an EMBL/GenBank/DDBJ whole genome shotgun (WGS) entry which is preliminary data.</text>
</comment>
<sequence length="149" mass="16714">MDAIDREILTLLQQDGRATMTEIAQKVKLSLSACHRRFRDLQATGVIRGFSADLNHDLMGFPFETLVFVTLRESNGKAVLEFEEALAKIPNVVQAHRLFGEPDYQLLVAAKSKLHYQELYDRKLSVLPGAGRLTSTMVMKTVVAHHPPI</sequence>
<dbReference type="EMBL" id="JABAFZ010000003">
    <property type="protein sequence ID" value="NME88879.1"/>
    <property type="molecule type" value="Genomic_DNA"/>
</dbReference>
<evidence type="ECO:0000313" key="6">
    <source>
        <dbReference type="EMBL" id="OAH30389.1"/>
    </source>
</evidence>
<dbReference type="CDD" id="cd00090">
    <property type="entry name" value="HTH_ARSR"/>
    <property type="match status" value="1"/>
</dbReference>
<reference evidence="5 8" key="3">
    <citation type="submission" date="2020-04" db="EMBL/GenBank/DDBJ databases">
        <authorList>
            <person name="Hitch T.C.A."/>
            <person name="Wylensek D."/>
            <person name="Clavel T."/>
        </authorList>
    </citation>
    <scope>NUCLEOTIDE SEQUENCE [LARGE SCALE GENOMIC DNA]</scope>
    <source>
        <strain evidence="5 8">BL-383-APC-3D</strain>
    </source>
</reference>
<evidence type="ECO:0000313" key="8">
    <source>
        <dbReference type="Proteomes" id="UP000544551"/>
    </source>
</evidence>
<dbReference type="InterPro" id="IPR011991">
    <property type="entry name" value="ArsR-like_HTH"/>
</dbReference>
<organism evidence="6 7">
    <name type="scientific">Corynebacterium stationis</name>
    <dbReference type="NCBI Taxonomy" id="1705"/>
    <lineage>
        <taxon>Bacteria</taxon>
        <taxon>Bacillati</taxon>
        <taxon>Actinomycetota</taxon>
        <taxon>Actinomycetes</taxon>
        <taxon>Mycobacteriales</taxon>
        <taxon>Corynebacteriaceae</taxon>
        <taxon>Corynebacterium</taxon>
    </lineage>
</organism>
<keyword evidence="3" id="KW-0804">Transcription</keyword>
<feature type="domain" description="HTH asnC-type" evidence="4">
    <location>
        <begin position="1"/>
        <end position="62"/>
    </location>
</feature>
<dbReference type="Gene3D" id="3.30.70.920">
    <property type="match status" value="1"/>
</dbReference>
<keyword evidence="7" id="KW-1185">Reference proteome</keyword>
<evidence type="ECO:0000256" key="3">
    <source>
        <dbReference type="ARBA" id="ARBA00023163"/>
    </source>
</evidence>
<dbReference type="RefSeq" id="WP_066838598.1">
    <property type="nucleotide sequence ID" value="NZ_CAJFGC010000112.1"/>
</dbReference>